<organism evidence="1 2">
    <name type="scientific">Mucilaginibacter pocheonensis</name>
    <dbReference type="NCBI Taxonomy" id="398050"/>
    <lineage>
        <taxon>Bacteria</taxon>
        <taxon>Pseudomonadati</taxon>
        <taxon>Bacteroidota</taxon>
        <taxon>Sphingobacteriia</taxon>
        <taxon>Sphingobacteriales</taxon>
        <taxon>Sphingobacteriaceae</taxon>
        <taxon>Mucilaginibacter</taxon>
    </lineage>
</organism>
<keyword evidence="2" id="KW-1185">Reference proteome</keyword>
<dbReference type="Proteomes" id="UP001247620">
    <property type="component" value="Unassembled WGS sequence"/>
</dbReference>
<evidence type="ECO:0008006" key="3">
    <source>
        <dbReference type="Google" id="ProtNLM"/>
    </source>
</evidence>
<dbReference type="Pfam" id="PF10924">
    <property type="entry name" value="DUF2711"/>
    <property type="match status" value="1"/>
</dbReference>
<protein>
    <recommendedName>
        <fullName evidence="3">DUF2711 domain-containing protein</fullName>
    </recommendedName>
</protein>
<proteinExistence type="predicted"/>
<evidence type="ECO:0000313" key="2">
    <source>
        <dbReference type="Proteomes" id="UP001247620"/>
    </source>
</evidence>
<sequence>MHKPPIEAEHNCICAFADMPILDFYSGYFDSVYIFLHPFYKVNEKLETTRIVSWNEMLSLTGFTHINQLDIALRNNIGGLVNKWKNDEDVEILKSVCEKFEILLPSEGLFQETLERQMLLSLKQRGHHYMFIADEFGYERKLADIQDYIDGKDNTALQWGPQRNWYTNKHEILYTVHWDSHFTMLCSEKATIESILKEQPFEGFYCNEETEIYWSCASR</sequence>
<dbReference type="EMBL" id="JAVDUU010000002">
    <property type="protein sequence ID" value="MDR6942489.1"/>
    <property type="molecule type" value="Genomic_DNA"/>
</dbReference>
<comment type="caution">
    <text evidence="1">The sequence shown here is derived from an EMBL/GenBank/DDBJ whole genome shotgun (WGS) entry which is preliminary data.</text>
</comment>
<reference evidence="1 2" key="1">
    <citation type="submission" date="2023-07" db="EMBL/GenBank/DDBJ databases">
        <title>Sorghum-associated microbial communities from plants grown in Nebraska, USA.</title>
        <authorList>
            <person name="Schachtman D."/>
        </authorList>
    </citation>
    <scope>NUCLEOTIDE SEQUENCE [LARGE SCALE GENOMIC DNA]</scope>
    <source>
        <strain evidence="1 2">3262</strain>
    </source>
</reference>
<dbReference type="RefSeq" id="WP_310095754.1">
    <property type="nucleotide sequence ID" value="NZ_JAVDUU010000002.1"/>
</dbReference>
<name>A0ABU1TAR3_9SPHI</name>
<dbReference type="InterPro" id="IPR024250">
    <property type="entry name" value="DUF2711"/>
</dbReference>
<evidence type="ECO:0000313" key="1">
    <source>
        <dbReference type="EMBL" id="MDR6942489.1"/>
    </source>
</evidence>
<accession>A0ABU1TAR3</accession>
<gene>
    <name evidence="1" type="ORF">J2W55_002331</name>
</gene>